<sequence length="66" mass="7522">MMLFEKPMIVPAAPKRLASAALDVDDYDEEYDNATDIQDTDLFVEADDIRYLIFGEVSTEDDSEEE</sequence>
<dbReference type="EMBL" id="OV725078">
    <property type="protein sequence ID" value="CAH1393196.1"/>
    <property type="molecule type" value="Genomic_DNA"/>
</dbReference>
<gene>
    <name evidence="1" type="ORF">NEZAVI_LOCUS3905</name>
</gene>
<reference evidence="1" key="1">
    <citation type="submission" date="2022-01" db="EMBL/GenBank/DDBJ databases">
        <authorList>
            <person name="King R."/>
        </authorList>
    </citation>
    <scope>NUCLEOTIDE SEQUENCE</scope>
</reference>
<dbReference type="Proteomes" id="UP001152798">
    <property type="component" value="Chromosome 2"/>
</dbReference>
<proteinExistence type="predicted"/>
<evidence type="ECO:0000313" key="1">
    <source>
        <dbReference type="EMBL" id="CAH1393196.1"/>
    </source>
</evidence>
<protein>
    <submittedName>
        <fullName evidence="1">Uncharacterized protein</fullName>
    </submittedName>
</protein>
<accession>A0A9P0H2V1</accession>
<name>A0A9P0H2V1_NEZVI</name>
<evidence type="ECO:0000313" key="2">
    <source>
        <dbReference type="Proteomes" id="UP001152798"/>
    </source>
</evidence>
<organism evidence="1 2">
    <name type="scientific">Nezara viridula</name>
    <name type="common">Southern green stink bug</name>
    <name type="synonym">Cimex viridulus</name>
    <dbReference type="NCBI Taxonomy" id="85310"/>
    <lineage>
        <taxon>Eukaryota</taxon>
        <taxon>Metazoa</taxon>
        <taxon>Ecdysozoa</taxon>
        <taxon>Arthropoda</taxon>
        <taxon>Hexapoda</taxon>
        <taxon>Insecta</taxon>
        <taxon>Pterygota</taxon>
        <taxon>Neoptera</taxon>
        <taxon>Paraneoptera</taxon>
        <taxon>Hemiptera</taxon>
        <taxon>Heteroptera</taxon>
        <taxon>Panheteroptera</taxon>
        <taxon>Pentatomomorpha</taxon>
        <taxon>Pentatomoidea</taxon>
        <taxon>Pentatomidae</taxon>
        <taxon>Pentatominae</taxon>
        <taxon>Nezara</taxon>
    </lineage>
</organism>
<keyword evidence="2" id="KW-1185">Reference proteome</keyword>
<dbReference type="AlphaFoldDB" id="A0A9P0H2V1"/>